<dbReference type="OrthoDB" id="3793118at2759"/>
<protein>
    <submittedName>
        <fullName evidence="2">Uncharacterized protein</fullName>
    </submittedName>
</protein>
<gene>
    <name evidence="2" type="ORF">BU23DRAFT_454833</name>
</gene>
<dbReference type="Proteomes" id="UP000800036">
    <property type="component" value="Unassembled WGS sequence"/>
</dbReference>
<name>A0A6A5VIJ7_9PLEO</name>
<dbReference type="EMBL" id="ML976665">
    <property type="protein sequence ID" value="KAF1976815.1"/>
    <property type="molecule type" value="Genomic_DNA"/>
</dbReference>
<accession>A0A6A5VIJ7</accession>
<organism evidence="2 3">
    <name type="scientific">Bimuria novae-zelandiae CBS 107.79</name>
    <dbReference type="NCBI Taxonomy" id="1447943"/>
    <lineage>
        <taxon>Eukaryota</taxon>
        <taxon>Fungi</taxon>
        <taxon>Dikarya</taxon>
        <taxon>Ascomycota</taxon>
        <taxon>Pezizomycotina</taxon>
        <taxon>Dothideomycetes</taxon>
        <taxon>Pleosporomycetidae</taxon>
        <taxon>Pleosporales</taxon>
        <taxon>Massarineae</taxon>
        <taxon>Didymosphaeriaceae</taxon>
        <taxon>Bimuria</taxon>
    </lineage>
</organism>
<sequence length="218" mass="25461">MLFKYISQTVKELKWKHLHRTGFIGITVDMDGKQMSGFGRYLSSIDSAHRPWQWQLQHTVKFCKAHFLRSIGTATGNTPSINNSVHQRMRDLLTCQSWEEYDTLCGLLIEHEAVPIRNWAKHKRNRVIAAGLNRHITKMAQRDWDILEETSNNVEQSAKKSYSYGKTLHLLPAIHMALKLDMRDIDQYRSHDERSVRHSERSTSLSARYHKSMGRESK</sequence>
<reference evidence="2" key="1">
    <citation type="journal article" date="2020" name="Stud. Mycol.">
        <title>101 Dothideomycetes genomes: a test case for predicting lifestyles and emergence of pathogens.</title>
        <authorList>
            <person name="Haridas S."/>
            <person name="Albert R."/>
            <person name="Binder M."/>
            <person name="Bloem J."/>
            <person name="Labutti K."/>
            <person name="Salamov A."/>
            <person name="Andreopoulos B."/>
            <person name="Baker S."/>
            <person name="Barry K."/>
            <person name="Bills G."/>
            <person name="Bluhm B."/>
            <person name="Cannon C."/>
            <person name="Castanera R."/>
            <person name="Culley D."/>
            <person name="Daum C."/>
            <person name="Ezra D."/>
            <person name="Gonzalez J."/>
            <person name="Henrissat B."/>
            <person name="Kuo A."/>
            <person name="Liang C."/>
            <person name="Lipzen A."/>
            <person name="Lutzoni F."/>
            <person name="Magnuson J."/>
            <person name="Mondo S."/>
            <person name="Nolan M."/>
            <person name="Ohm R."/>
            <person name="Pangilinan J."/>
            <person name="Park H.-J."/>
            <person name="Ramirez L."/>
            <person name="Alfaro M."/>
            <person name="Sun H."/>
            <person name="Tritt A."/>
            <person name="Yoshinaga Y."/>
            <person name="Zwiers L.-H."/>
            <person name="Turgeon B."/>
            <person name="Goodwin S."/>
            <person name="Spatafora J."/>
            <person name="Crous P."/>
            <person name="Grigoriev I."/>
        </authorList>
    </citation>
    <scope>NUCLEOTIDE SEQUENCE</scope>
    <source>
        <strain evidence="2">CBS 107.79</strain>
    </source>
</reference>
<evidence type="ECO:0000313" key="2">
    <source>
        <dbReference type="EMBL" id="KAF1976815.1"/>
    </source>
</evidence>
<feature type="region of interest" description="Disordered" evidence="1">
    <location>
        <begin position="190"/>
        <end position="218"/>
    </location>
</feature>
<keyword evidence="3" id="KW-1185">Reference proteome</keyword>
<evidence type="ECO:0000256" key="1">
    <source>
        <dbReference type="SAM" id="MobiDB-lite"/>
    </source>
</evidence>
<feature type="compositionally biased region" description="Basic and acidic residues" evidence="1">
    <location>
        <begin position="190"/>
        <end position="201"/>
    </location>
</feature>
<evidence type="ECO:0000313" key="3">
    <source>
        <dbReference type="Proteomes" id="UP000800036"/>
    </source>
</evidence>
<proteinExistence type="predicted"/>
<dbReference type="AlphaFoldDB" id="A0A6A5VIJ7"/>